<accession>A0ACC0LNR3</accession>
<dbReference type="Proteomes" id="UP001062846">
    <property type="component" value="Chromosome 11"/>
</dbReference>
<sequence>MDLRNKFHKQDLESPPTDAFVCLAAQEKIAIRSVLVRRNLIPSNLGNCPICSASSETPSHLLLLCTFAWNIYCDIFTWWNISWICPSSITSLIDFWFSNSFHNLEEICWNTTLYAGLWFIWKARNDLVFNNSIPTVEGVVDLIKLRVAFWVKGRCNLAIYSIEDFRSHLDGIRKHQI</sequence>
<comment type="caution">
    <text evidence="1">The sequence shown here is derived from an EMBL/GenBank/DDBJ whole genome shotgun (WGS) entry which is preliminary data.</text>
</comment>
<dbReference type="EMBL" id="CM046398">
    <property type="protein sequence ID" value="KAI8529911.1"/>
    <property type="molecule type" value="Genomic_DNA"/>
</dbReference>
<evidence type="ECO:0000313" key="2">
    <source>
        <dbReference type="Proteomes" id="UP001062846"/>
    </source>
</evidence>
<evidence type="ECO:0000313" key="1">
    <source>
        <dbReference type="EMBL" id="KAI8529911.1"/>
    </source>
</evidence>
<proteinExistence type="predicted"/>
<name>A0ACC0LNR3_RHOML</name>
<keyword evidence="2" id="KW-1185">Reference proteome</keyword>
<gene>
    <name evidence="1" type="ORF">RHMOL_Rhmol11G0011700</name>
</gene>
<protein>
    <submittedName>
        <fullName evidence="1">Uncharacterized protein</fullName>
    </submittedName>
</protein>
<reference evidence="1" key="1">
    <citation type="submission" date="2022-02" db="EMBL/GenBank/DDBJ databases">
        <title>Plant Genome Project.</title>
        <authorList>
            <person name="Zhang R.-G."/>
        </authorList>
    </citation>
    <scope>NUCLEOTIDE SEQUENCE</scope>
    <source>
        <strain evidence="1">AT1</strain>
    </source>
</reference>
<organism evidence="1 2">
    <name type="scientific">Rhododendron molle</name>
    <name type="common">Chinese azalea</name>
    <name type="synonym">Azalea mollis</name>
    <dbReference type="NCBI Taxonomy" id="49168"/>
    <lineage>
        <taxon>Eukaryota</taxon>
        <taxon>Viridiplantae</taxon>
        <taxon>Streptophyta</taxon>
        <taxon>Embryophyta</taxon>
        <taxon>Tracheophyta</taxon>
        <taxon>Spermatophyta</taxon>
        <taxon>Magnoliopsida</taxon>
        <taxon>eudicotyledons</taxon>
        <taxon>Gunneridae</taxon>
        <taxon>Pentapetalae</taxon>
        <taxon>asterids</taxon>
        <taxon>Ericales</taxon>
        <taxon>Ericaceae</taxon>
        <taxon>Ericoideae</taxon>
        <taxon>Rhodoreae</taxon>
        <taxon>Rhododendron</taxon>
    </lineage>
</organism>